<organism evidence="1 2">
    <name type="scientific">Rubus argutus</name>
    <name type="common">Southern blackberry</name>
    <dbReference type="NCBI Taxonomy" id="59490"/>
    <lineage>
        <taxon>Eukaryota</taxon>
        <taxon>Viridiplantae</taxon>
        <taxon>Streptophyta</taxon>
        <taxon>Embryophyta</taxon>
        <taxon>Tracheophyta</taxon>
        <taxon>Spermatophyta</taxon>
        <taxon>Magnoliopsida</taxon>
        <taxon>eudicotyledons</taxon>
        <taxon>Gunneridae</taxon>
        <taxon>Pentapetalae</taxon>
        <taxon>rosids</taxon>
        <taxon>fabids</taxon>
        <taxon>Rosales</taxon>
        <taxon>Rosaceae</taxon>
        <taxon>Rosoideae</taxon>
        <taxon>Rosoideae incertae sedis</taxon>
        <taxon>Rubus</taxon>
    </lineage>
</organism>
<dbReference type="EMBL" id="JBEDUW010000005">
    <property type="protein sequence ID" value="KAK9930282.1"/>
    <property type="molecule type" value="Genomic_DNA"/>
</dbReference>
<name>A0AAW1X0W4_RUBAR</name>
<accession>A0AAW1X0W4</accession>
<evidence type="ECO:0000313" key="2">
    <source>
        <dbReference type="Proteomes" id="UP001457282"/>
    </source>
</evidence>
<gene>
    <name evidence="1" type="ORF">M0R45_027323</name>
</gene>
<evidence type="ECO:0000313" key="1">
    <source>
        <dbReference type="EMBL" id="KAK9930282.1"/>
    </source>
</evidence>
<comment type="caution">
    <text evidence="1">The sequence shown here is derived from an EMBL/GenBank/DDBJ whole genome shotgun (WGS) entry which is preliminary data.</text>
</comment>
<dbReference type="AlphaFoldDB" id="A0AAW1X0W4"/>
<dbReference type="Proteomes" id="UP001457282">
    <property type="component" value="Unassembled WGS sequence"/>
</dbReference>
<protein>
    <submittedName>
        <fullName evidence="1">Uncharacterized protein</fullName>
    </submittedName>
</protein>
<sequence length="104" mass="11400">MLVPTDLGVDRKCRRAFSARAQATTAFKFQSAAAPEAVAPHHRFNRTQTDGIITNPANSPHLLFSDSTSALTCAADFSHQQTLLPRWLRTFTGWTNSHCLSGTV</sequence>
<proteinExistence type="predicted"/>
<reference evidence="1 2" key="1">
    <citation type="journal article" date="2023" name="G3 (Bethesda)">
        <title>A chromosome-length genome assembly and annotation of blackberry (Rubus argutus, cv. 'Hillquist').</title>
        <authorList>
            <person name="Bruna T."/>
            <person name="Aryal R."/>
            <person name="Dudchenko O."/>
            <person name="Sargent D.J."/>
            <person name="Mead D."/>
            <person name="Buti M."/>
            <person name="Cavallini A."/>
            <person name="Hytonen T."/>
            <person name="Andres J."/>
            <person name="Pham M."/>
            <person name="Weisz D."/>
            <person name="Mascagni F."/>
            <person name="Usai G."/>
            <person name="Natali L."/>
            <person name="Bassil N."/>
            <person name="Fernandez G.E."/>
            <person name="Lomsadze A."/>
            <person name="Armour M."/>
            <person name="Olukolu B."/>
            <person name="Poorten T."/>
            <person name="Britton C."/>
            <person name="Davik J."/>
            <person name="Ashrafi H."/>
            <person name="Aiden E.L."/>
            <person name="Borodovsky M."/>
            <person name="Worthington M."/>
        </authorList>
    </citation>
    <scope>NUCLEOTIDE SEQUENCE [LARGE SCALE GENOMIC DNA]</scope>
    <source>
        <strain evidence="1">PI 553951</strain>
    </source>
</reference>
<keyword evidence="2" id="KW-1185">Reference proteome</keyword>